<dbReference type="PATRIC" id="fig|200450.3.peg.722"/>
<reference evidence="7" key="2">
    <citation type="submission" date="2015-05" db="EMBL/GenBank/DDBJ databases">
        <authorList>
            <person name="Swarnkar M.K."/>
            <person name="Vyas P."/>
            <person name="Rahi P."/>
            <person name="Thakur R."/>
            <person name="Thakur N."/>
            <person name="Singh A.K."/>
            <person name="Gulati A."/>
        </authorList>
    </citation>
    <scope>NUCLEOTIDE SEQUENCE [LARGE SCALE GENOMIC DNA]</scope>
    <source>
        <strain evidence="7">745</strain>
    </source>
</reference>
<dbReference type="Pfam" id="PF00126">
    <property type="entry name" value="HTH_1"/>
    <property type="match status" value="1"/>
</dbReference>
<dbReference type="GO" id="GO:0003677">
    <property type="term" value="F:DNA binding"/>
    <property type="evidence" value="ECO:0007669"/>
    <property type="project" value="UniProtKB-KW"/>
</dbReference>
<dbReference type="PANTHER" id="PTHR30118:SF15">
    <property type="entry name" value="TRANSCRIPTIONAL REGULATORY PROTEIN"/>
    <property type="match status" value="1"/>
</dbReference>
<dbReference type="KEGG" id="ptv:AA957_03410"/>
<dbReference type="PRINTS" id="PR00039">
    <property type="entry name" value="HTHLYSR"/>
</dbReference>
<dbReference type="EMBL" id="CP011507">
    <property type="protein sequence ID" value="AKS05201.1"/>
    <property type="molecule type" value="Genomic_DNA"/>
</dbReference>
<feature type="domain" description="HTH lysR-type" evidence="5">
    <location>
        <begin position="18"/>
        <end position="75"/>
    </location>
</feature>
<evidence type="ECO:0000313" key="6">
    <source>
        <dbReference type="EMBL" id="AKS05201.1"/>
    </source>
</evidence>
<dbReference type="InterPro" id="IPR036390">
    <property type="entry name" value="WH_DNA-bd_sf"/>
</dbReference>
<keyword evidence="4" id="KW-0804">Transcription</keyword>
<dbReference type="SUPFAM" id="SSF46785">
    <property type="entry name" value="Winged helix' DNA-binding domain"/>
    <property type="match status" value="1"/>
</dbReference>
<evidence type="ECO:0000256" key="2">
    <source>
        <dbReference type="ARBA" id="ARBA00023015"/>
    </source>
</evidence>
<dbReference type="GO" id="GO:0003700">
    <property type="term" value="F:DNA-binding transcription factor activity"/>
    <property type="evidence" value="ECO:0007669"/>
    <property type="project" value="InterPro"/>
</dbReference>
<dbReference type="InterPro" id="IPR036388">
    <property type="entry name" value="WH-like_DNA-bd_sf"/>
</dbReference>
<dbReference type="PANTHER" id="PTHR30118">
    <property type="entry name" value="HTH-TYPE TRANSCRIPTIONAL REGULATOR LEUO-RELATED"/>
    <property type="match status" value="1"/>
</dbReference>
<evidence type="ECO:0000256" key="3">
    <source>
        <dbReference type="ARBA" id="ARBA00023125"/>
    </source>
</evidence>
<dbReference type="Proteomes" id="UP000036608">
    <property type="component" value="Chromosome"/>
</dbReference>
<dbReference type="OrthoDB" id="8557381at2"/>
<organism evidence="6 7">
    <name type="scientific">Pseudomonas trivialis</name>
    <dbReference type="NCBI Taxonomy" id="200450"/>
    <lineage>
        <taxon>Bacteria</taxon>
        <taxon>Pseudomonadati</taxon>
        <taxon>Pseudomonadota</taxon>
        <taxon>Gammaproteobacteria</taxon>
        <taxon>Pseudomonadales</taxon>
        <taxon>Pseudomonadaceae</taxon>
        <taxon>Pseudomonas</taxon>
    </lineage>
</organism>
<dbReference type="RefSeq" id="WP_049708937.1">
    <property type="nucleotide sequence ID" value="NZ_CP011507.1"/>
</dbReference>
<name>A0A0H5A305_9PSED</name>
<keyword evidence="3" id="KW-0238">DNA-binding</keyword>
<evidence type="ECO:0000256" key="4">
    <source>
        <dbReference type="ARBA" id="ARBA00023163"/>
    </source>
</evidence>
<keyword evidence="2" id="KW-0805">Transcription regulation</keyword>
<dbReference type="PROSITE" id="PS50931">
    <property type="entry name" value="HTH_LYSR"/>
    <property type="match status" value="1"/>
</dbReference>
<evidence type="ECO:0000313" key="7">
    <source>
        <dbReference type="Proteomes" id="UP000036608"/>
    </source>
</evidence>
<dbReference type="Gene3D" id="1.10.10.10">
    <property type="entry name" value="Winged helix-like DNA-binding domain superfamily/Winged helix DNA-binding domain"/>
    <property type="match status" value="1"/>
</dbReference>
<proteinExistence type="inferred from homology"/>
<protein>
    <submittedName>
        <fullName evidence="6">Transcriptional regulator</fullName>
    </submittedName>
</protein>
<dbReference type="InterPro" id="IPR050389">
    <property type="entry name" value="LysR-type_TF"/>
</dbReference>
<dbReference type="InterPro" id="IPR000847">
    <property type="entry name" value="LysR_HTH_N"/>
</dbReference>
<gene>
    <name evidence="6" type="ORF">AA957_03410</name>
</gene>
<accession>A0A0H5A305</accession>
<reference evidence="6 7" key="1">
    <citation type="journal article" date="2015" name="Genome Announc.">
        <title>Complete Genome Sequence of the Rhizobacterium Pseudomonas trivialis Strain IHBB745 with Multiple Plant Growth-Promoting Activities and Tolerance to Desiccation and Alkalinity.</title>
        <authorList>
            <person name="Gulati A."/>
            <person name="Swarnkar M.K."/>
            <person name="Vyas P."/>
            <person name="Rahi P."/>
            <person name="Thakur R."/>
            <person name="Thakur N."/>
            <person name="Singh A.K."/>
        </authorList>
    </citation>
    <scope>NUCLEOTIDE SEQUENCE [LARGE SCALE GENOMIC DNA]</scope>
    <source>
        <strain evidence="7">745</strain>
    </source>
</reference>
<comment type="similarity">
    <text evidence="1">Belongs to the LysR transcriptional regulatory family.</text>
</comment>
<evidence type="ECO:0000259" key="5">
    <source>
        <dbReference type="PROSITE" id="PS50931"/>
    </source>
</evidence>
<evidence type="ECO:0000256" key="1">
    <source>
        <dbReference type="ARBA" id="ARBA00009437"/>
    </source>
</evidence>
<dbReference type="AlphaFoldDB" id="A0A0H5A305"/>
<sequence>MSASTPTPLLNTECFAQFNLNCLVIFAALYQEKSVTRTSERLNIGQPAVSNSLSKLRLIFQDPLFIRRDGEMVPTEVADDIAKQVIPLLSGIGQVLDRYNITPPVRASGAT</sequence>